<dbReference type="GO" id="GO:0006887">
    <property type="term" value="P:exocytosis"/>
    <property type="evidence" value="ECO:0007669"/>
    <property type="project" value="TreeGrafter"/>
</dbReference>
<comment type="subunit">
    <text evidence="8">Interacts with the flavoprotein subunit within the SDH catalytic dimer.</text>
</comment>
<dbReference type="AlphaFoldDB" id="A0A914HGY9"/>
<dbReference type="GO" id="GO:0012505">
    <property type="term" value="C:endomembrane system"/>
    <property type="evidence" value="ECO:0007669"/>
    <property type="project" value="TreeGrafter"/>
</dbReference>
<comment type="similarity">
    <text evidence="8">Belongs to the SDHAF2 family.</text>
</comment>
<evidence type="ECO:0000256" key="4">
    <source>
        <dbReference type="ARBA" id="ARBA00022448"/>
    </source>
</evidence>
<feature type="domain" description="T-SNARE coiled-coil homology" evidence="11">
    <location>
        <begin position="214"/>
        <end position="276"/>
    </location>
</feature>
<dbReference type="GO" id="GO:0005484">
    <property type="term" value="F:SNAP receptor activity"/>
    <property type="evidence" value="ECO:0007669"/>
    <property type="project" value="InterPro"/>
</dbReference>
<dbReference type="SMART" id="SM00397">
    <property type="entry name" value="t_SNARE"/>
    <property type="match status" value="1"/>
</dbReference>
<dbReference type="Gene3D" id="1.10.150.250">
    <property type="entry name" value="Flavinator of succinate dehydrogenase"/>
    <property type="match status" value="1"/>
</dbReference>
<keyword evidence="10" id="KW-0812">Transmembrane</keyword>
<dbReference type="Gene3D" id="1.20.58.70">
    <property type="match status" value="1"/>
</dbReference>
<dbReference type="SUPFAM" id="SSF109910">
    <property type="entry name" value="YgfY-like"/>
    <property type="match status" value="1"/>
</dbReference>
<keyword evidence="10" id="KW-1133">Transmembrane helix</keyword>
<dbReference type="Pfam" id="PF00804">
    <property type="entry name" value="Syntaxin"/>
    <property type="match status" value="1"/>
</dbReference>
<dbReference type="InterPro" id="IPR006012">
    <property type="entry name" value="Syntaxin/epimorphin_CS"/>
</dbReference>
<evidence type="ECO:0000256" key="9">
    <source>
        <dbReference type="RuleBase" id="RU003858"/>
    </source>
</evidence>
<dbReference type="GO" id="GO:0006836">
    <property type="term" value="P:neurotransmitter transport"/>
    <property type="evidence" value="ECO:0007669"/>
    <property type="project" value="UniProtKB-KW"/>
</dbReference>
<accession>A0A914HGY9</accession>
<evidence type="ECO:0000256" key="6">
    <source>
        <dbReference type="ARBA" id="ARBA00023128"/>
    </source>
</evidence>
<evidence type="ECO:0000313" key="12">
    <source>
        <dbReference type="Proteomes" id="UP000887572"/>
    </source>
</evidence>
<dbReference type="InterPro" id="IPR000727">
    <property type="entry name" value="T_SNARE_dom"/>
</dbReference>
<dbReference type="PANTHER" id="PTHR19957:SF408">
    <property type="entry name" value="SYNTAXIN-3-RELATED"/>
    <property type="match status" value="1"/>
</dbReference>
<dbReference type="InterPro" id="IPR045242">
    <property type="entry name" value="Syntaxin"/>
</dbReference>
<dbReference type="InterPro" id="IPR028882">
    <property type="entry name" value="SDHAF2"/>
</dbReference>
<dbReference type="Pfam" id="PF03937">
    <property type="entry name" value="Sdh5"/>
    <property type="match status" value="1"/>
</dbReference>
<evidence type="ECO:0000256" key="8">
    <source>
        <dbReference type="HAMAP-Rule" id="MF_03057"/>
    </source>
</evidence>
<keyword evidence="6 8" id="KW-0496">Mitochondrion</keyword>
<dbReference type="SUPFAM" id="SSF47661">
    <property type="entry name" value="t-snare proteins"/>
    <property type="match status" value="1"/>
</dbReference>
<feature type="transmembrane region" description="Helical" evidence="10">
    <location>
        <begin position="288"/>
        <end position="310"/>
    </location>
</feature>
<dbReference type="PROSITE" id="PS00914">
    <property type="entry name" value="SYNTAXIN"/>
    <property type="match status" value="1"/>
</dbReference>
<evidence type="ECO:0000259" key="11">
    <source>
        <dbReference type="PROSITE" id="PS50192"/>
    </source>
</evidence>
<organism evidence="12 13">
    <name type="scientific">Globodera rostochiensis</name>
    <name type="common">Golden nematode worm</name>
    <name type="synonym">Heterodera rostochiensis</name>
    <dbReference type="NCBI Taxonomy" id="31243"/>
    <lineage>
        <taxon>Eukaryota</taxon>
        <taxon>Metazoa</taxon>
        <taxon>Ecdysozoa</taxon>
        <taxon>Nematoda</taxon>
        <taxon>Chromadorea</taxon>
        <taxon>Rhabditida</taxon>
        <taxon>Tylenchina</taxon>
        <taxon>Tylenchomorpha</taxon>
        <taxon>Tylenchoidea</taxon>
        <taxon>Heteroderidae</taxon>
        <taxon>Heteroderinae</taxon>
        <taxon>Globodera</taxon>
    </lineage>
</organism>
<dbReference type="Gene3D" id="1.20.5.110">
    <property type="match status" value="1"/>
</dbReference>
<dbReference type="InterPro" id="IPR010989">
    <property type="entry name" value="SNARE"/>
</dbReference>
<dbReference type="Pfam" id="PF05739">
    <property type="entry name" value="SNARE"/>
    <property type="match status" value="1"/>
</dbReference>
<dbReference type="GO" id="GO:0006886">
    <property type="term" value="P:intracellular protein transport"/>
    <property type="evidence" value="ECO:0007669"/>
    <property type="project" value="InterPro"/>
</dbReference>
<comment type="function">
    <text evidence="8">Plays an essential role in the assembly of succinate dehydrogenase (SDH), an enzyme complex (also referred to as respiratory complex II) that is a component of both the tricarboxylic acid (TCA) cycle and the mitochondrial electron transport chain, and which couples the oxidation of succinate to fumarate with the reduction of ubiquinone (coenzyme Q) to ubiquinol. Required for flavinylation (covalent attachment of FAD) of the flavoprotein subunit of the SDH catalytic dimer.</text>
</comment>
<evidence type="ECO:0000256" key="10">
    <source>
        <dbReference type="SAM" id="Phobius"/>
    </source>
</evidence>
<dbReference type="GO" id="GO:0005759">
    <property type="term" value="C:mitochondrial matrix"/>
    <property type="evidence" value="ECO:0007669"/>
    <property type="project" value="UniProtKB-SubCell"/>
</dbReference>
<evidence type="ECO:0000256" key="3">
    <source>
        <dbReference type="ARBA" id="ARBA00009063"/>
    </source>
</evidence>
<dbReference type="WBParaSite" id="Gr19_v10_g16524.t1">
    <property type="protein sequence ID" value="Gr19_v10_g16524.t1"/>
    <property type="gene ID" value="Gr19_v10_g16524"/>
</dbReference>
<keyword evidence="7 8" id="KW-0143">Chaperone</keyword>
<name>A0A914HGY9_GLORO</name>
<reference evidence="13" key="1">
    <citation type="submission" date="2022-11" db="UniProtKB">
        <authorList>
            <consortium name="WormBaseParasite"/>
        </authorList>
    </citation>
    <scope>IDENTIFICATION</scope>
</reference>
<dbReference type="Proteomes" id="UP000887572">
    <property type="component" value="Unplaced"/>
</dbReference>
<dbReference type="GO" id="GO:0006121">
    <property type="term" value="P:mitochondrial electron transport, succinate to ubiquinone"/>
    <property type="evidence" value="ECO:0007669"/>
    <property type="project" value="UniProtKB-UniRule"/>
</dbReference>
<evidence type="ECO:0000256" key="5">
    <source>
        <dbReference type="ARBA" id="ARBA00022775"/>
    </source>
</evidence>
<dbReference type="GO" id="GO:0031201">
    <property type="term" value="C:SNARE complex"/>
    <property type="evidence" value="ECO:0007669"/>
    <property type="project" value="TreeGrafter"/>
</dbReference>
<evidence type="ECO:0000256" key="7">
    <source>
        <dbReference type="ARBA" id="ARBA00023186"/>
    </source>
</evidence>
<keyword evidence="5" id="KW-0532">Neurotransmitter transport</keyword>
<dbReference type="HAMAP" id="MF_03057">
    <property type="entry name" value="SDHAF2"/>
    <property type="match status" value="1"/>
</dbReference>
<comment type="similarity">
    <text evidence="3 9">Belongs to the syntaxin family.</text>
</comment>
<dbReference type="GO" id="GO:0000149">
    <property type="term" value="F:SNARE binding"/>
    <property type="evidence" value="ECO:0007669"/>
    <property type="project" value="TreeGrafter"/>
</dbReference>
<sequence>MVKDRLIEFQRLSGMNRNIANKFSSSLVGNRRSAESSERFGNESTAFLPLKTCDEMEGFLSEVEQIRRNLDELGGCLRKMDEMHSKILTSPGVHPKITEELNANVQRFLCLSRSISDTLKRMKGTNAKTKISGASFRIRNNHEMTLRRALQNLVGQFHAEQTQYKERCRAKINSYLKISGLQMPEDEVDQAIENGKLFNTVGIMMAERDKKLLFEDVKSRHDDIVQLEKTIGELHEMFQDLAMIVESQGEMVDHIERNVETAHEHADCALKTVKAAEVAKKRNMKLKIMLAICIVIGIIILFFMGTTVFFRADDVTESVEVLRARLLYQSRKRGIRENDILIGGFADQHLAQMGKQELEQYDRIINGQHNEWDLFHYLSGAKEAPSDLSNNTIFRHMKHSMMKQTIEPKH</sequence>
<keyword evidence="12" id="KW-1185">Reference proteome</keyword>
<proteinExistence type="inferred from homology"/>
<dbReference type="GO" id="GO:0006906">
    <property type="term" value="P:vesicle fusion"/>
    <property type="evidence" value="ECO:0007669"/>
    <property type="project" value="TreeGrafter"/>
</dbReference>
<dbReference type="InterPro" id="IPR005631">
    <property type="entry name" value="SDH"/>
</dbReference>
<dbReference type="InterPro" id="IPR006011">
    <property type="entry name" value="Syntaxin_N"/>
</dbReference>
<dbReference type="SMART" id="SM00503">
    <property type="entry name" value="SynN"/>
    <property type="match status" value="1"/>
</dbReference>
<evidence type="ECO:0000313" key="13">
    <source>
        <dbReference type="WBParaSite" id="Gr19_v10_g16524.t1"/>
    </source>
</evidence>
<dbReference type="GO" id="GO:0005886">
    <property type="term" value="C:plasma membrane"/>
    <property type="evidence" value="ECO:0007669"/>
    <property type="project" value="TreeGrafter"/>
</dbReference>
<protein>
    <recommendedName>
        <fullName evidence="8">Succinate dehydrogenase assembly factor 2, mitochondrial</fullName>
        <shortName evidence="8">SDH assembly factor 2</shortName>
        <shortName evidence="8">SDHAF2</shortName>
    </recommendedName>
</protein>
<comment type="subcellular location">
    <subcellularLocation>
        <location evidence="1">Membrane</location>
        <topology evidence="1">Single-pass type IV membrane protein</topology>
    </subcellularLocation>
    <subcellularLocation>
        <location evidence="2 8">Mitochondrion matrix</location>
    </subcellularLocation>
</comment>
<dbReference type="CDD" id="cd15848">
    <property type="entry name" value="SNARE_syntaxin1-like"/>
    <property type="match status" value="1"/>
</dbReference>
<dbReference type="FunFam" id="1.10.150.250:FF:000002">
    <property type="entry name" value="Succinate dehydrogenase assembly factor 2, mitochondrial"/>
    <property type="match status" value="1"/>
</dbReference>
<keyword evidence="4" id="KW-0813">Transport</keyword>
<keyword evidence="10" id="KW-0472">Membrane</keyword>
<dbReference type="PANTHER" id="PTHR19957">
    <property type="entry name" value="SYNTAXIN"/>
    <property type="match status" value="1"/>
</dbReference>
<evidence type="ECO:0000256" key="2">
    <source>
        <dbReference type="ARBA" id="ARBA00004305"/>
    </source>
</evidence>
<dbReference type="InterPro" id="IPR036714">
    <property type="entry name" value="SDH_sf"/>
</dbReference>
<dbReference type="PROSITE" id="PS50192">
    <property type="entry name" value="T_SNARE"/>
    <property type="match status" value="1"/>
</dbReference>
<dbReference type="GO" id="GO:0048278">
    <property type="term" value="P:vesicle docking"/>
    <property type="evidence" value="ECO:0007669"/>
    <property type="project" value="TreeGrafter"/>
</dbReference>
<evidence type="ECO:0000256" key="1">
    <source>
        <dbReference type="ARBA" id="ARBA00004211"/>
    </source>
</evidence>